<evidence type="ECO:0000313" key="9">
    <source>
        <dbReference type="Proteomes" id="UP000249842"/>
    </source>
</evidence>
<dbReference type="Proteomes" id="UP000249842">
    <property type="component" value="Unassembled WGS sequence"/>
</dbReference>
<dbReference type="InterPro" id="IPR036259">
    <property type="entry name" value="MFS_trans_sf"/>
</dbReference>
<feature type="transmembrane region" description="Helical" evidence="7">
    <location>
        <begin position="192"/>
        <end position="213"/>
    </location>
</feature>
<evidence type="ECO:0000256" key="2">
    <source>
        <dbReference type="ARBA" id="ARBA00008335"/>
    </source>
</evidence>
<keyword evidence="9" id="KW-1185">Reference proteome</keyword>
<evidence type="ECO:0000256" key="7">
    <source>
        <dbReference type="SAM" id="Phobius"/>
    </source>
</evidence>
<keyword evidence="5 7" id="KW-1133">Transmembrane helix</keyword>
<feature type="transmembrane region" description="Helical" evidence="7">
    <location>
        <begin position="391"/>
        <end position="413"/>
    </location>
</feature>
<feature type="transmembrane region" description="Helical" evidence="7">
    <location>
        <begin position="360"/>
        <end position="379"/>
    </location>
</feature>
<dbReference type="InterPro" id="IPR011701">
    <property type="entry name" value="MFS"/>
</dbReference>
<organism evidence="8 9">
    <name type="scientific">Phenylobacterium hankyongense</name>
    <dbReference type="NCBI Taxonomy" id="1813876"/>
    <lineage>
        <taxon>Bacteria</taxon>
        <taxon>Pseudomonadati</taxon>
        <taxon>Pseudomonadota</taxon>
        <taxon>Alphaproteobacteria</taxon>
        <taxon>Caulobacterales</taxon>
        <taxon>Caulobacteraceae</taxon>
        <taxon>Phenylobacterium</taxon>
    </lineage>
</organism>
<evidence type="ECO:0000256" key="6">
    <source>
        <dbReference type="ARBA" id="ARBA00023136"/>
    </source>
</evidence>
<evidence type="ECO:0000256" key="4">
    <source>
        <dbReference type="ARBA" id="ARBA00022692"/>
    </source>
</evidence>
<accession>A0A328AY04</accession>
<dbReference type="OrthoDB" id="9787815at2"/>
<evidence type="ECO:0000313" key="8">
    <source>
        <dbReference type="EMBL" id="RAK59477.1"/>
    </source>
</evidence>
<proteinExistence type="inferred from homology"/>
<evidence type="ECO:0000256" key="1">
    <source>
        <dbReference type="ARBA" id="ARBA00004141"/>
    </source>
</evidence>
<dbReference type="EMBL" id="QFYP01000001">
    <property type="protein sequence ID" value="RAK59477.1"/>
    <property type="molecule type" value="Genomic_DNA"/>
</dbReference>
<dbReference type="InterPro" id="IPR004752">
    <property type="entry name" value="AmpG_permease/AT-1"/>
</dbReference>
<dbReference type="NCBIfam" id="TIGR00901">
    <property type="entry name" value="2A0125"/>
    <property type="match status" value="1"/>
</dbReference>
<feature type="transmembrane region" description="Helical" evidence="7">
    <location>
        <begin position="123"/>
        <end position="141"/>
    </location>
</feature>
<feature type="transmembrane region" description="Helical" evidence="7">
    <location>
        <begin position="419"/>
        <end position="439"/>
    </location>
</feature>
<dbReference type="RefSeq" id="WP_111456770.1">
    <property type="nucleotide sequence ID" value="NZ_QFYP01000001.1"/>
</dbReference>
<dbReference type="GO" id="GO:0016020">
    <property type="term" value="C:membrane"/>
    <property type="evidence" value="ECO:0007669"/>
    <property type="project" value="UniProtKB-SubCell"/>
</dbReference>
<sequence>MTATSSAPPRRKRTAMEVLASIRQPKVAVMLALGFSSGLPFLLTGNTLAYWLRDEGTSLKAIGFISWVGLAYSLKVFWAPVVDRVDVPLLGRLGRRRGWMALAQILVAAGLLAMAIVGPAGPGGLTVIGAFALVAAFASATQDIVIDAWRIEAAADSDEQGLLSSAAALGYRAALIATDALILAVAARIGWAGSYVVFALAMGIGLVATWFALEPARADAVMHSKAPLWTPRGFFDAVVGPFIDFFAQHKTLGLLMLAAIAIYRLPDFVMGPMYNPYYHDLGLTKDTVAAVRGSVGLAGALVGVAVGGLSAVRLGLFPTLIVGAVLQGLGTASFALLGLVPGNVEVFGAVMAGDNFVQGYAGVALIAYMSSLTSLGYTATQYALLSSAYAILGKFLKGFSGVVVEALAAHGGLMRAYETAFVGAGLIAVPALVLFVVLARLQGRLDARTAAAAAATA</sequence>
<dbReference type="Pfam" id="PF07690">
    <property type="entry name" value="MFS_1"/>
    <property type="match status" value="1"/>
</dbReference>
<keyword evidence="4 7" id="KW-0812">Transmembrane</keyword>
<reference evidence="9" key="1">
    <citation type="submission" date="2018-05" db="EMBL/GenBank/DDBJ databases">
        <authorList>
            <person name="Li X."/>
        </authorList>
    </citation>
    <scope>NUCLEOTIDE SEQUENCE [LARGE SCALE GENOMIC DNA]</scope>
    <source>
        <strain evidence="9">HKS-05</strain>
    </source>
</reference>
<comment type="subcellular location">
    <subcellularLocation>
        <location evidence="1">Membrane</location>
        <topology evidence="1">Multi-pass membrane protein</topology>
    </subcellularLocation>
</comment>
<feature type="transmembrane region" description="Helical" evidence="7">
    <location>
        <begin position="294"/>
        <end position="312"/>
    </location>
</feature>
<keyword evidence="6 7" id="KW-0472">Membrane</keyword>
<keyword evidence="3" id="KW-0813">Transport</keyword>
<feature type="transmembrane region" description="Helical" evidence="7">
    <location>
        <begin position="252"/>
        <end position="274"/>
    </location>
</feature>
<dbReference type="AlphaFoldDB" id="A0A328AY04"/>
<feature type="transmembrane region" description="Helical" evidence="7">
    <location>
        <begin position="99"/>
        <end position="117"/>
    </location>
</feature>
<name>A0A328AY04_9CAUL</name>
<feature type="transmembrane region" description="Helical" evidence="7">
    <location>
        <begin position="58"/>
        <end position="78"/>
    </location>
</feature>
<dbReference type="SUPFAM" id="SSF103473">
    <property type="entry name" value="MFS general substrate transporter"/>
    <property type="match status" value="1"/>
</dbReference>
<feature type="transmembrane region" description="Helical" evidence="7">
    <location>
        <begin position="319"/>
        <end position="340"/>
    </location>
</feature>
<dbReference type="PANTHER" id="PTHR12778">
    <property type="entry name" value="SOLUTE CARRIER FAMILY 33 ACETYL-COA TRANSPORTER -RELATED"/>
    <property type="match status" value="1"/>
</dbReference>
<evidence type="ECO:0000256" key="3">
    <source>
        <dbReference type="ARBA" id="ARBA00022448"/>
    </source>
</evidence>
<dbReference type="Gene3D" id="1.20.1250.20">
    <property type="entry name" value="MFS general substrate transporter like domains"/>
    <property type="match status" value="1"/>
</dbReference>
<dbReference type="GO" id="GO:0022857">
    <property type="term" value="F:transmembrane transporter activity"/>
    <property type="evidence" value="ECO:0007669"/>
    <property type="project" value="InterPro"/>
</dbReference>
<protein>
    <submittedName>
        <fullName evidence="8">MFS transporter</fullName>
    </submittedName>
</protein>
<evidence type="ECO:0000256" key="5">
    <source>
        <dbReference type="ARBA" id="ARBA00022989"/>
    </source>
</evidence>
<dbReference type="PANTHER" id="PTHR12778:SF10">
    <property type="entry name" value="MAJOR FACILITATOR SUPERFAMILY DOMAIN-CONTAINING PROTEIN 3"/>
    <property type="match status" value="1"/>
</dbReference>
<comment type="caution">
    <text evidence="8">The sequence shown here is derived from an EMBL/GenBank/DDBJ whole genome shotgun (WGS) entry which is preliminary data.</text>
</comment>
<feature type="transmembrane region" description="Helical" evidence="7">
    <location>
        <begin position="27"/>
        <end position="52"/>
    </location>
</feature>
<comment type="similarity">
    <text evidence="2">Belongs to the major facilitator superfamily.</text>
</comment>
<gene>
    <name evidence="8" type="ORF">DJ021_06500</name>
</gene>